<proteinExistence type="inferred from homology"/>
<dbReference type="NCBIfam" id="TIGR01552">
    <property type="entry name" value="phd_fam"/>
    <property type="match status" value="1"/>
</dbReference>
<protein>
    <recommendedName>
        <fullName evidence="2">Antitoxin</fullName>
    </recommendedName>
</protein>
<gene>
    <name evidence="3" type="ORF">AUK40_05005</name>
</gene>
<sequence length="86" mass="9414">MSTLNLTVTQARTQLFDLMKQATTGYKKFTITSKSGDAVLISSEEYVSLIETLELLSIPGFRQSFTEARADVTTGRTVSIDDAFGV</sequence>
<dbReference type="Pfam" id="PF02604">
    <property type="entry name" value="PhdYeFM_antitox"/>
    <property type="match status" value="1"/>
</dbReference>
<dbReference type="Gene3D" id="3.40.1620.10">
    <property type="entry name" value="YefM-like domain"/>
    <property type="match status" value="1"/>
</dbReference>
<comment type="function">
    <text evidence="2">Antitoxin component of a type II toxin-antitoxin (TA) system.</text>
</comment>
<dbReference type="Proteomes" id="UP000183245">
    <property type="component" value="Unassembled WGS sequence"/>
</dbReference>
<dbReference type="Gene3D" id="1.10.1220.170">
    <property type="match status" value="1"/>
</dbReference>
<comment type="caution">
    <text evidence="3">The sequence shown here is derived from an EMBL/GenBank/DDBJ whole genome shotgun (WGS) entry which is preliminary data.</text>
</comment>
<dbReference type="EMBL" id="MNZT01000086">
    <property type="protein sequence ID" value="OIP96414.1"/>
    <property type="molecule type" value="Genomic_DNA"/>
</dbReference>
<dbReference type="SUPFAM" id="SSF143120">
    <property type="entry name" value="YefM-like"/>
    <property type="match status" value="1"/>
</dbReference>
<dbReference type="STRING" id="1817892.AUK40_05005"/>
<reference evidence="3 4" key="1">
    <citation type="journal article" date="2016" name="Environ. Microbiol.">
        <title>Genomic resolution of a cold subsurface aquifer community provides metabolic insights for novel microbes adapted to high CO concentrations.</title>
        <authorList>
            <person name="Probst A.J."/>
            <person name="Castelle C.J."/>
            <person name="Singh A."/>
            <person name="Brown C.T."/>
            <person name="Anantharaman K."/>
            <person name="Sharon I."/>
            <person name="Hug L.A."/>
            <person name="Burstein D."/>
            <person name="Emerson J.B."/>
            <person name="Thomas B.C."/>
            <person name="Banfield J.F."/>
        </authorList>
    </citation>
    <scope>NUCLEOTIDE SEQUENCE [LARGE SCALE GENOMIC DNA]</scope>
    <source>
        <strain evidence="3">CG2_30_54_11</strain>
    </source>
</reference>
<comment type="similarity">
    <text evidence="1 2">Belongs to the phD/YefM antitoxin family.</text>
</comment>
<organism evidence="3 4">
    <name type="scientific">Candidatus Wirthbacteria bacterium CG2_30_54_11</name>
    <dbReference type="NCBI Taxonomy" id="1817892"/>
    <lineage>
        <taxon>Bacteria</taxon>
        <taxon>Candidatus Wirthbacteria</taxon>
    </lineage>
</organism>
<dbReference type="InterPro" id="IPR036165">
    <property type="entry name" value="YefM-like_sf"/>
</dbReference>
<dbReference type="InterPro" id="IPR006442">
    <property type="entry name" value="Antitoxin_Phd/YefM"/>
</dbReference>
<accession>A0A1J5IVV5</accession>
<evidence type="ECO:0000313" key="4">
    <source>
        <dbReference type="Proteomes" id="UP000183245"/>
    </source>
</evidence>
<dbReference type="AlphaFoldDB" id="A0A1J5IVV5"/>
<name>A0A1J5IVV5_9BACT</name>
<evidence type="ECO:0000313" key="3">
    <source>
        <dbReference type="EMBL" id="OIP96414.1"/>
    </source>
</evidence>
<evidence type="ECO:0000256" key="1">
    <source>
        <dbReference type="ARBA" id="ARBA00009981"/>
    </source>
</evidence>
<evidence type="ECO:0000256" key="2">
    <source>
        <dbReference type="RuleBase" id="RU362080"/>
    </source>
</evidence>